<protein>
    <submittedName>
        <fullName evidence="1">Uncharacterized protein</fullName>
    </submittedName>
</protein>
<evidence type="ECO:0000313" key="1">
    <source>
        <dbReference type="EMBL" id="SVD84797.1"/>
    </source>
</evidence>
<name>A0A382YNA9_9ZZZZ</name>
<dbReference type="AlphaFoldDB" id="A0A382YNA9"/>
<reference evidence="1" key="1">
    <citation type="submission" date="2018-05" db="EMBL/GenBank/DDBJ databases">
        <authorList>
            <person name="Lanie J.A."/>
            <person name="Ng W.-L."/>
            <person name="Kazmierczak K.M."/>
            <person name="Andrzejewski T.M."/>
            <person name="Davidsen T.M."/>
            <person name="Wayne K.J."/>
            <person name="Tettelin H."/>
            <person name="Glass J.I."/>
            <person name="Rusch D."/>
            <person name="Podicherti R."/>
            <person name="Tsui H.-C.T."/>
            <person name="Winkler M.E."/>
        </authorList>
    </citation>
    <scope>NUCLEOTIDE SEQUENCE</scope>
</reference>
<organism evidence="1">
    <name type="scientific">marine metagenome</name>
    <dbReference type="NCBI Taxonomy" id="408172"/>
    <lineage>
        <taxon>unclassified sequences</taxon>
        <taxon>metagenomes</taxon>
        <taxon>ecological metagenomes</taxon>
    </lineage>
</organism>
<sequence length="40" mass="4789">MGDMKVFFFIETVCCKDEKFDIMIKTLICSENDFYSLRKV</sequence>
<gene>
    <name evidence="1" type="ORF">METZ01_LOCUS437651</name>
</gene>
<dbReference type="EMBL" id="UINC01177254">
    <property type="protein sequence ID" value="SVD84797.1"/>
    <property type="molecule type" value="Genomic_DNA"/>
</dbReference>
<proteinExistence type="predicted"/>
<accession>A0A382YNA9</accession>